<dbReference type="GO" id="GO:0005886">
    <property type="term" value="C:plasma membrane"/>
    <property type="evidence" value="ECO:0007669"/>
    <property type="project" value="UniProtKB-SubCell"/>
</dbReference>
<feature type="transmembrane region" description="Helical" evidence="8">
    <location>
        <begin position="70"/>
        <end position="91"/>
    </location>
</feature>
<sequence>MKFFKNPHFLEGVKSMREPALAILAWSIVTNIALISAGLNSLETFSFNILVYAGSAQLAVMPLINGDFPYWTIWLTAFIVNSRFLIFSAAIQPHFKRYSFFQKTIIGYLNTDMTFANFLQKFPSASSDKKSTYELFYFLGLAISNWSIWIVGVVLAISFGAYIPSSWGIGFAGTLALIALIVPTIKNKTALVSAVAAAITCMLTVNFPYRLTIIFSVVSGVLAAMLMDKIQKKRYT</sequence>
<keyword evidence="10" id="KW-1185">Reference proteome</keyword>
<protein>
    <submittedName>
        <fullName evidence="9">Branched-chain amino acid transporter AzlC</fullName>
    </submittedName>
</protein>
<feature type="transmembrane region" description="Helical" evidence="8">
    <location>
        <begin position="20"/>
        <end position="38"/>
    </location>
</feature>
<evidence type="ECO:0000313" key="10">
    <source>
        <dbReference type="Proteomes" id="UP000500806"/>
    </source>
</evidence>
<name>A0A6M9PTA2_9BURK</name>
<dbReference type="Pfam" id="PF03591">
    <property type="entry name" value="AzlC"/>
    <property type="match status" value="1"/>
</dbReference>
<feature type="transmembrane region" description="Helical" evidence="8">
    <location>
        <begin position="165"/>
        <end position="182"/>
    </location>
</feature>
<dbReference type="InterPro" id="IPR011606">
    <property type="entry name" value="Brnchd-chn_aa_trnsp_permease"/>
</dbReference>
<gene>
    <name evidence="9" type="ORF">DCO16_10955</name>
</gene>
<dbReference type="AlphaFoldDB" id="A0A6M9PTA2"/>
<feature type="transmembrane region" description="Helical" evidence="8">
    <location>
        <begin position="135"/>
        <end position="159"/>
    </location>
</feature>
<keyword evidence="6 8" id="KW-1133">Transmembrane helix</keyword>
<evidence type="ECO:0000256" key="2">
    <source>
        <dbReference type="ARBA" id="ARBA00010735"/>
    </source>
</evidence>
<dbReference type="PANTHER" id="PTHR34979:SF1">
    <property type="entry name" value="INNER MEMBRANE PROTEIN YGAZ"/>
    <property type="match status" value="1"/>
</dbReference>
<feature type="transmembrane region" description="Helical" evidence="8">
    <location>
        <begin position="189"/>
        <end position="205"/>
    </location>
</feature>
<evidence type="ECO:0000256" key="7">
    <source>
        <dbReference type="ARBA" id="ARBA00023136"/>
    </source>
</evidence>
<organism evidence="9 10">
    <name type="scientific">Polynucleobacter antarcticus</name>
    <dbReference type="NCBI Taxonomy" id="1743162"/>
    <lineage>
        <taxon>Bacteria</taxon>
        <taxon>Pseudomonadati</taxon>
        <taxon>Pseudomonadota</taxon>
        <taxon>Betaproteobacteria</taxon>
        <taxon>Burkholderiales</taxon>
        <taxon>Burkholderiaceae</taxon>
        <taxon>Polynucleobacter</taxon>
    </lineage>
</organism>
<comment type="subcellular location">
    <subcellularLocation>
        <location evidence="1">Cell membrane</location>
        <topology evidence="1">Multi-pass membrane protein</topology>
    </subcellularLocation>
</comment>
<feature type="transmembrane region" description="Helical" evidence="8">
    <location>
        <begin position="211"/>
        <end position="227"/>
    </location>
</feature>
<keyword evidence="3" id="KW-0813">Transport</keyword>
<proteinExistence type="inferred from homology"/>
<dbReference type="EMBL" id="CP028941">
    <property type="protein sequence ID" value="QKM63511.1"/>
    <property type="molecule type" value="Genomic_DNA"/>
</dbReference>
<evidence type="ECO:0000256" key="6">
    <source>
        <dbReference type="ARBA" id="ARBA00022989"/>
    </source>
</evidence>
<feature type="transmembrane region" description="Helical" evidence="8">
    <location>
        <begin position="45"/>
        <end position="64"/>
    </location>
</feature>
<evidence type="ECO:0000256" key="5">
    <source>
        <dbReference type="ARBA" id="ARBA00022692"/>
    </source>
</evidence>
<dbReference type="Proteomes" id="UP000500806">
    <property type="component" value="Chromosome"/>
</dbReference>
<evidence type="ECO:0000256" key="3">
    <source>
        <dbReference type="ARBA" id="ARBA00022448"/>
    </source>
</evidence>
<reference evidence="9 10" key="1">
    <citation type="submission" date="2018-04" db="EMBL/GenBank/DDBJ databases">
        <title>Polynucleobacter sp. LimPoW16 genome.</title>
        <authorList>
            <person name="Hahn M.W."/>
        </authorList>
    </citation>
    <scope>NUCLEOTIDE SEQUENCE [LARGE SCALE GENOMIC DNA]</scope>
    <source>
        <strain evidence="9 10">LimPoW16</strain>
    </source>
</reference>
<evidence type="ECO:0000256" key="4">
    <source>
        <dbReference type="ARBA" id="ARBA00022475"/>
    </source>
</evidence>
<evidence type="ECO:0000313" key="9">
    <source>
        <dbReference type="EMBL" id="QKM63511.1"/>
    </source>
</evidence>
<comment type="similarity">
    <text evidence="2">Belongs to the AzlC family.</text>
</comment>
<dbReference type="PANTHER" id="PTHR34979">
    <property type="entry name" value="INNER MEMBRANE PROTEIN YGAZ"/>
    <property type="match status" value="1"/>
</dbReference>
<keyword evidence="4" id="KW-1003">Cell membrane</keyword>
<keyword evidence="5 8" id="KW-0812">Transmembrane</keyword>
<dbReference type="GO" id="GO:1903785">
    <property type="term" value="P:L-valine transmembrane transport"/>
    <property type="evidence" value="ECO:0007669"/>
    <property type="project" value="TreeGrafter"/>
</dbReference>
<accession>A0A6M9PTA2</accession>
<evidence type="ECO:0000256" key="8">
    <source>
        <dbReference type="SAM" id="Phobius"/>
    </source>
</evidence>
<evidence type="ECO:0000256" key="1">
    <source>
        <dbReference type="ARBA" id="ARBA00004651"/>
    </source>
</evidence>
<dbReference type="KEGG" id="pani:DCO16_10955"/>
<keyword evidence="7 8" id="KW-0472">Membrane</keyword>